<dbReference type="PANTHER" id="PTHR46797:SF11">
    <property type="entry name" value="HTH-TYPE TRANSCRIPTIONAL REGULATOR PUUR"/>
    <property type="match status" value="1"/>
</dbReference>
<dbReference type="EMBL" id="AUND01000023">
    <property type="protein sequence ID" value="KEO52594.1"/>
    <property type="molecule type" value="Genomic_DNA"/>
</dbReference>
<dbReference type="InterPro" id="IPR013096">
    <property type="entry name" value="Cupin_2"/>
</dbReference>
<reference evidence="3 4" key="1">
    <citation type="submission" date="2013-07" db="EMBL/GenBank/DDBJ databases">
        <title>Thioclava pacifica DSM 10166 Genome Sequencing.</title>
        <authorList>
            <person name="Lai Q."/>
            <person name="Shao Z."/>
        </authorList>
    </citation>
    <scope>NUCLEOTIDE SEQUENCE [LARGE SCALE GENOMIC DNA]</scope>
    <source>
        <strain evidence="3 4">DSM 10166</strain>
    </source>
</reference>
<evidence type="ECO:0000259" key="2">
    <source>
        <dbReference type="PROSITE" id="PS50943"/>
    </source>
</evidence>
<sequence length="195" mass="21423">MSDFDVGNRLKTIREESGLSQRELAQRAGVTNGLVSLIERNKTSPSITSLRKILEILGMTLAEFFDSGAPAEPGKFVFRHGELTEINPGRIYRSAGAEALKALSLKRWGKQGQTNLLLLYETYEPGADTGEEAYSHEGEEGGFVIEGEMLLTVGETTELLRAGDAYLFDSRLPHRFRNVAQTRCVIVSAATPPSF</sequence>
<dbReference type="SUPFAM" id="SSF51182">
    <property type="entry name" value="RmlC-like cupins"/>
    <property type="match status" value="1"/>
</dbReference>
<dbReference type="Gene3D" id="2.60.120.10">
    <property type="entry name" value="Jelly Rolls"/>
    <property type="match status" value="1"/>
</dbReference>
<dbReference type="CDD" id="cd02209">
    <property type="entry name" value="cupin_XRE_C"/>
    <property type="match status" value="1"/>
</dbReference>
<dbReference type="eggNOG" id="COG1396">
    <property type="taxonomic scope" value="Bacteria"/>
</dbReference>
<dbReference type="InterPro" id="IPR014710">
    <property type="entry name" value="RmlC-like_jellyroll"/>
</dbReference>
<dbReference type="SUPFAM" id="SSF47413">
    <property type="entry name" value="lambda repressor-like DNA-binding domains"/>
    <property type="match status" value="1"/>
</dbReference>
<keyword evidence="1" id="KW-0238">DNA-binding</keyword>
<dbReference type="AlphaFoldDB" id="A0A074J7S6"/>
<evidence type="ECO:0000313" key="4">
    <source>
        <dbReference type="Proteomes" id="UP000027432"/>
    </source>
</evidence>
<gene>
    <name evidence="3" type="ORF">TP2_06560</name>
</gene>
<protein>
    <recommendedName>
        <fullName evidence="2">HTH cro/C1-type domain-containing protein</fullName>
    </recommendedName>
</protein>
<dbReference type="GO" id="GO:0005829">
    <property type="term" value="C:cytosol"/>
    <property type="evidence" value="ECO:0007669"/>
    <property type="project" value="TreeGrafter"/>
</dbReference>
<evidence type="ECO:0000313" key="3">
    <source>
        <dbReference type="EMBL" id="KEO52594.1"/>
    </source>
</evidence>
<name>A0A074J7S6_9RHOB</name>
<comment type="caution">
    <text evidence="3">The sequence shown here is derived from an EMBL/GenBank/DDBJ whole genome shotgun (WGS) entry which is preliminary data.</text>
</comment>
<dbReference type="Gene3D" id="1.10.260.40">
    <property type="entry name" value="lambda repressor-like DNA-binding domains"/>
    <property type="match status" value="1"/>
</dbReference>
<dbReference type="PANTHER" id="PTHR46797">
    <property type="entry name" value="HTH-TYPE TRANSCRIPTIONAL REGULATOR"/>
    <property type="match status" value="1"/>
</dbReference>
<proteinExistence type="predicted"/>
<dbReference type="GO" id="GO:0003677">
    <property type="term" value="F:DNA binding"/>
    <property type="evidence" value="ECO:0007669"/>
    <property type="project" value="UniProtKB-KW"/>
</dbReference>
<feature type="domain" description="HTH cro/C1-type" evidence="2">
    <location>
        <begin position="10"/>
        <end position="64"/>
    </location>
</feature>
<dbReference type="PROSITE" id="PS50943">
    <property type="entry name" value="HTH_CROC1"/>
    <property type="match status" value="1"/>
</dbReference>
<evidence type="ECO:0000256" key="1">
    <source>
        <dbReference type="ARBA" id="ARBA00023125"/>
    </source>
</evidence>
<keyword evidence="4" id="KW-1185">Reference proteome</keyword>
<dbReference type="STRING" id="1353537.TP2_06560"/>
<dbReference type="Proteomes" id="UP000027432">
    <property type="component" value="Unassembled WGS sequence"/>
</dbReference>
<dbReference type="Pfam" id="PF07883">
    <property type="entry name" value="Cupin_2"/>
    <property type="match status" value="1"/>
</dbReference>
<organism evidence="3 4">
    <name type="scientific">Thioclava pacifica DSM 10166</name>
    <dbReference type="NCBI Taxonomy" id="1353537"/>
    <lineage>
        <taxon>Bacteria</taxon>
        <taxon>Pseudomonadati</taxon>
        <taxon>Pseudomonadota</taxon>
        <taxon>Alphaproteobacteria</taxon>
        <taxon>Rhodobacterales</taxon>
        <taxon>Paracoccaceae</taxon>
        <taxon>Thioclava</taxon>
    </lineage>
</organism>
<dbReference type="CDD" id="cd00093">
    <property type="entry name" value="HTH_XRE"/>
    <property type="match status" value="1"/>
</dbReference>
<dbReference type="GO" id="GO:0003700">
    <property type="term" value="F:DNA-binding transcription factor activity"/>
    <property type="evidence" value="ECO:0007669"/>
    <property type="project" value="TreeGrafter"/>
</dbReference>
<dbReference type="InterPro" id="IPR010982">
    <property type="entry name" value="Lambda_DNA-bd_dom_sf"/>
</dbReference>
<dbReference type="RefSeq" id="WP_038076559.1">
    <property type="nucleotide sequence ID" value="NZ_AUND01000023.1"/>
</dbReference>
<dbReference type="InterPro" id="IPR050807">
    <property type="entry name" value="TransReg_Diox_bact_type"/>
</dbReference>
<dbReference type="OrthoDB" id="9814751at2"/>
<dbReference type="InterPro" id="IPR011051">
    <property type="entry name" value="RmlC_Cupin_sf"/>
</dbReference>
<dbReference type="SMART" id="SM00530">
    <property type="entry name" value="HTH_XRE"/>
    <property type="match status" value="1"/>
</dbReference>
<dbReference type="InterPro" id="IPR001387">
    <property type="entry name" value="Cro/C1-type_HTH"/>
</dbReference>
<accession>A0A074J7S6</accession>
<dbReference type="Pfam" id="PF01381">
    <property type="entry name" value="HTH_3"/>
    <property type="match status" value="1"/>
</dbReference>